<accession>C6LHQ4</accession>
<organism evidence="1 2">
    <name type="scientific">Marvinbryantia formatexigens DSM 14469</name>
    <dbReference type="NCBI Taxonomy" id="478749"/>
    <lineage>
        <taxon>Bacteria</taxon>
        <taxon>Bacillati</taxon>
        <taxon>Bacillota</taxon>
        <taxon>Clostridia</taxon>
        <taxon>Lachnospirales</taxon>
        <taxon>Lachnospiraceae</taxon>
        <taxon>Marvinbryantia</taxon>
    </lineage>
</organism>
<protein>
    <submittedName>
        <fullName evidence="1">Uncharacterized protein</fullName>
    </submittedName>
</protein>
<reference evidence="1" key="1">
    <citation type="submission" date="2009-07" db="EMBL/GenBank/DDBJ databases">
        <authorList>
            <person name="Weinstock G."/>
            <person name="Sodergren E."/>
            <person name="Clifton S."/>
            <person name="Fulton L."/>
            <person name="Fulton B."/>
            <person name="Courtney L."/>
            <person name="Fronick C."/>
            <person name="Harrison M."/>
            <person name="Strong C."/>
            <person name="Farmer C."/>
            <person name="Delahaunty K."/>
            <person name="Markovic C."/>
            <person name="Hall O."/>
            <person name="Minx P."/>
            <person name="Tomlinson C."/>
            <person name="Mitreva M."/>
            <person name="Nelson J."/>
            <person name="Hou S."/>
            <person name="Wollam A."/>
            <person name="Pepin K.H."/>
            <person name="Johnson M."/>
            <person name="Bhonagiri V."/>
            <person name="Nash W.E."/>
            <person name="Warren W."/>
            <person name="Chinwalla A."/>
            <person name="Mardis E.R."/>
            <person name="Wilson R.K."/>
        </authorList>
    </citation>
    <scope>NUCLEOTIDE SEQUENCE [LARGE SCALE GENOMIC DNA]</scope>
    <source>
        <strain evidence="1">DSM 14469</strain>
    </source>
</reference>
<dbReference type="EMBL" id="ACCL02000015">
    <property type="protein sequence ID" value="EET59794.1"/>
    <property type="molecule type" value="Genomic_DNA"/>
</dbReference>
<dbReference type="Proteomes" id="UP000005561">
    <property type="component" value="Unassembled WGS sequence"/>
</dbReference>
<evidence type="ECO:0000313" key="2">
    <source>
        <dbReference type="Proteomes" id="UP000005561"/>
    </source>
</evidence>
<dbReference type="AlphaFoldDB" id="C6LHQ4"/>
<evidence type="ECO:0000313" key="1">
    <source>
        <dbReference type="EMBL" id="EET59794.1"/>
    </source>
</evidence>
<sequence length="43" mass="5122">MQKPGIRRSRQPRWSMVHAESRCMACIKLKNCPGKFNCQRQLF</sequence>
<comment type="caution">
    <text evidence="1">The sequence shown here is derived from an EMBL/GenBank/DDBJ whole genome shotgun (WGS) entry which is preliminary data.</text>
</comment>
<proteinExistence type="predicted"/>
<keyword evidence="2" id="KW-1185">Reference proteome</keyword>
<name>C6LHQ4_9FIRM</name>
<gene>
    <name evidence="1" type="ORF">BRYFOR_08168</name>
</gene>